<evidence type="ECO:0000313" key="3">
    <source>
        <dbReference type="Proteomes" id="UP000783213"/>
    </source>
</evidence>
<organism evidence="2 3">
    <name type="scientific">Botrytis deweyae</name>
    <dbReference type="NCBI Taxonomy" id="2478750"/>
    <lineage>
        <taxon>Eukaryota</taxon>
        <taxon>Fungi</taxon>
        <taxon>Dikarya</taxon>
        <taxon>Ascomycota</taxon>
        <taxon>Pezizomycotina</taxon>
        <taxon>Leotiomycetes</taxon>
        <taxon>Helotiales</taxon>
        <taxon>Sclerotiniaceae</taxon>
        <taxon>Botrytis</taxon>
    </lineage>
</organism>
<dbReference type="RefSeq" id="XP_038807361.1">
    <property type="nucleotide sequence ID" value="XM_038956280.1"/>
</dbReference>
<accession>A0ABQ7IDR0</accession>
<keyword evidence="3" id="KW-1185">Reference proteome</keyword>
<comment type="caution">
    <text evidence="2">The sequence shown here is derived from an EMBL/GenBank/DDBJ whole genome shotgun (WGS) entry which is preliminary data.</text>
</comment>
<gene>
    <name evidence="2" type="ORF">EAE98_008657</name>
</gene>
<name>A0ABQ7IDR0_9HELO</name>
<evidence type="ECO:0000256" key="1">
    <source>
        <dbReference type="SAM" id="MobiDB-lite"/>
    </source>
</evidence>
<protein>
    <submittedName>
        <fullName evidence="2">Uncharacterized protein</fullName>
    </submittedName>
</protein>
<dbReference type="GeneID" id="62235430"/>
<proteinExistence type="predicted"/>
<evidence type="ECO:0000313" key="2">
    <source>
        <dbReference type="EMBL" id="KAF7921231.1"/>
    </source>
</evidence>
<dbReference type="EMBL" id="RCSX01000023">
    <property type="protein sequence ID" value="KAF7921231.1"/>
    <property type="molecule type" value="Genomic_DNA"/>
</dbReference>
<feature type="region of interest" description="Disordered" evidence="1">
    <location>
        <begin position="181"/>
        <end position="202"/>
    </location>
</feature>
<reference evidence="2 3" key="1">
    <citation type="journal article" date="2020" name="Genome Biol. Evol.">
        <title>Comparative genomics of Sclerotiniaceae.</title>
        <authorList>
            <person name="Valero Jimenez C.A."/>
            <person name="Steentjes M."/>
            <person name="Scholten O.E."/>
            <person name="Van Kan J.A.L."/>
        </authorList>
    </citation>
    <scope>NUCLEOTIDE SEQUENCE [LARGE SCALE GENOMIC DNA]</scope>
    <source>
        <strain evidence="2 3">B1</strain>
    </source>
</reference>
<dbReference type="Proteomes" id="UP000783213">
    <property type="component" value="Unassembled WGS sequence"/>
</dbReference>
<sequence>MLPLTRDFWTERWHSYNTALEKCNHCKISFALYDCGCVRMTLPHFDNDPLSKSCRIYPISKDSSKPEPKPTTRPKIFYKRKNHGCGRVNRDPKDKCLWDGKEVWDGKEKKQCSDCEDHVEICKKCTRVKMGPAKKCRKERDRYDQRKPRKHMPHFFRRDGDKFCSPECAKEQADFDKEQRILEEENARRRSENEARKKEEAKQHLKFVEDYERNKRAKDHKGIYHPLMVVFRHHRLPRDRQIIHIAIRLMLSLRHSREIPLRRTENSEAVGRWV</sequence>